<reference evidence="1 2" key="1">
    <citation type="submission" date="2018-01" db="EMBL/GenBank/DDBJ databases">
        <title>Complete genome sequence of Bacteriovorax stolpii DSM12778.</title>
        <authorList>
            <person name="Tang B."/>
            <person name="Chang J."/>
        </authorList>
    </citation>
    <scope>NUCLEOTIDE SEQUENCE [LARGE SCALE GENOMIC DNA]</scope>
    <source>
        <strain evidence="1 2">DSM 12778</strain>
    </source>
</reference>
<dbReference type="SMART" id="SM00260">
    <property type="entry name" value="CheW"/>
    <property type="match status" value="1"/>
</dbReference>
<protein>
    <submittedName>
        <fullName evidence="1">Chemotaxis protein CheW</fullName>
    </submittedName>
</protein>
<dbReference type="KEGG" id="bsto:C0V70_10150"/>
<dbReference type="GO" id="GO:0007165">
    <property type="term" value="P:signal transduction"/>
    <property type="evidence" value="ECO:0007669"/>
    <property type="project" value="InterPro"/>
</dbReference>
<name>A0A2K9NSG4_BACTC</name>
<evidence type="ECO:0000313" key="2">
    <source>
        <dbReference type="Proteomes" id="UP000235584"/>
    </source>
</evidence>
<dbReference type="InterPro" id="IPR036061">
    <property type="entry name" value="CheW-like_dom_sf"/>
</dbReference>
<accession>A0A2K9NSG4</accession>
<dbReference type="EMBL" id="CP025704">
    <property type="protein sequence ID" value="AUN98459.1"/>
    <property type="molecule type" value="Genomic_DNA"/>
</dbReference>
<sequence length="139" mass="15703">MKYISFRLENNSYAVSILKIKEVIAEKNITPVPLNPNHLSGIINVRGIIIPIVDLCLKLNLRTDEDNFRKTIIILEVKDKLIGVLVDSVSSILDAKADEIKPVSENLITFKKNYIEGVISDNERLHLLINLEDELKLVA</sequence>
<keyword evidence="2" id="KW-1185">Reference proteome</keyword>
<dbReference type="SUPFAM" id="SSF50341">
    <property type="entry name" value="CheW-like"/>
    <property type="match status" value="1"/>
</dbReference>
<evidence type="ECO:0000313" key="1">
    <source>
        <dbReference type="EMBL" id="AUN98459.1"/>
    </source>
</evidence>
<dbReference type="OrthoDB" id="9794382at2"/>
<dbReference type="AlphaFoldDB" id="A0A2K9NSG4"/>
<dbReference type="InterPro" id="IPR039315">
    <property type="entry name" value="CheW"/>
</dbReference>
<dbReference type="Gene3D" id="2.30.30.40">
    <property type="entry name" value="SH3 Domains"/>
    <property type="match status" value="1"/>
</dbReference>
<dbReference type="GO" id="GO:0005829">
    <property type="term" value="C:cytosol"/>
    <property type="evidence" value="ECO:0007669"/>
    <property type="project" value="TreeGrafter"/>
</dbReference>
<dbReference type="Pfam" id="PF01584">
    <property type="entry name" value="CheW"/>
    <property type="match status" value="1"/>
</dbReference>
<organism evidence="1 2">
    <name type="scientific">Bacteriovorax stolpii</name>
    <name type="common">Bdellovibrio stolpii</name>
    <dbReference type="NCBI Taxonomy" id="960"/>
    <lineage>
        <taxon>Bacteria</taxon>
        <taxon>Pseudomonadati</taxon>
        <taxon>Bdellovibrionota</taxon>
        <taxon>Bacteriovoracia</taxon>
        <taxon>Bacteriovoracales</taxon>
        <taxon>Bacteriovoracaceae</taxon>
        <taxon>Bacteriovorax</taxon>
    </lineage>
</organism>
<dbReference type="RefSeq" id="WP_102243750.1">
    <property type="nucleotide sequence ID" value="NZ_CP025704.1"/>
</dbReference>
<dbReference type="InterPro" id="IPR002545">
    <property type="entry name" value="CheW-lke_dom"/>
</dbReference>
<dbReference type="Gene3D" id="2.40.50.180">
    <property type="entry name" value="CheA-289, Domain 4"/>
    <property type="match status" value="1"/>
</dbReference>
<dbReference type="PROSITE" id="PS50851">
    <property type="entry name" value="CHEW"/>
    <property type="match status" value="1"/>
</dbReference>
<dbReference type="PANTHER" id="PTHR22617:SF23">
    <property type="entry name" value="CHEMOTAXIS PROTEIN CHEW"/>
    <property type="match status" value="1"/>
</dbReference>
<dbReference type="Proteomes" id="UP000235584">
    <property type="component" value="Chromosome"/>
</dbReference>
<dbReference type="PANTHER" id="PTHR22617">
    <property type="entry name" value="CHEMOTAXIS SENSOR HISTIDINE KINASE-RELATED"/>
    <property type="match status" value="1"/>
</dbReference>
<gene>
    <name evidence="1" type="ORF">C0V70_10150</name>
</gene>
<proteinExistence type="predicted"/>
<dbReference type="GO" id="GO:0006935">
    <property type="term" value="P:chemotaxis"/>
    <property type="evidence" value="ECO:0007669"/>
    <property type="project" value="InterPro"/>
</dbReference>